<reference evidence="10" key="2">
    <citation type="submission" date="2020-01" db="EMBL/GenBank/DDBJ databases">
        <authorList>
            <person name="Campanaro S."/>
        </authorList>
    </citation>
    <scope>NUCLEOTIDE SEQUENCE</scope>
    <source>
        <strain evidence="10">AS06rmzACSIP_7</strain>
    </source>
</reference>
<dbReference type="AlphaFoldDB" id="A0A971M433"/>
<dbReference type="Pfam" id="PF00218">
    <property type="entry name" value="IGPS"/>
    <property type="match status" value="1"/>
</dbReference>
<dbReference type="InterPro" id="IPR045186">
    <property type="entry name" value="Indole-3-glycerol_P_synth"/>
</dbReference>
<feature type="domain" description="Indole-3-glycerol phosphate synthase" evidence="9">
    <location>
        <begin position="14"/>
        <end position="232"/>
    </location>
</feature>
<comment type="caution">
    <text evidence="10">The sequence shown here is derived from an EMBL/GenBank/DDBJ whole genome shotgun (WGS) entry which is preliminary data.</text>
</comment>
<dbReference type="InterPro" id="IPR013785">
    <property type="entry name" value="Aldolase_TIM"/>
</dbReference>
<keyword evidence="8" id="KW-0456">Lyase</keyword>
<evidence type="ECO:0000256" key="5">
    <source>
        <dbReference type="ARBA" id="ARBA00022793"/>
    </source>
</evidence>
<dbReference type="PANTHER" id="PTHR22854">
    <property type="entry name" value="TRYPTOPHAN BIOSYNTHESIS PROTEIN"/>
    <property type="match status" value="1"/>
</dbReference>
<accession>A0A971M433</accession>
<name>A0A971M433_9BACT</name>
<dbReference type="GO" id="GO:0000162">
    <property type="term" value="P:L-tryptophan biosynthetic process"/>
    <property type="evidence" value="ECO:0007669"/>
    <property type="project" value="UniProtKB-KW"/>
</dbReference>
<evidence type="ECO:0000256" key="7">
    <source>
        <dbReference type="ARBA" id="ARBA00023141"/>
    </source>
</evidence>
<keyword evidence="4" id="KW-0028">Amino-acid biosynthesis</keyword>
<evidence type="ECO:0000256" key="3">
    <source>
        <dbReference type="ARBA" id="ARBA00012362"/>
    </source>
</evidence>
<gene>
    <name evidence="10" type="ORF">GXY80_08075</name>
</gene>
<evidence type="ECO:0000256" key="1">
    <source>
        <dbReference type="ARBA" id="ARBA00001633"/>
    </source>
</evidence>
<protein>
    <recommendedName>
        <fullName evidence="3">indole-3-glycerol-phosphate synthase</fullName>
        <ecNumber evidence="3">4.1.1.48</ecNumber>
    </recommendedName>
</protein>
<evidence type="ECO:0000256" key="2">
    <source>
        <dbReference type="ARBA" id="ARBA00004696"/>
    </source>
</evidence>
<keyword evidence="5" id="KW-0210">Decarboxylase</keyword>
<comment type="pathway">
    <text evidence="2">Amino-acid biosynthesis; L-tryptophan biosynthesis; L-tryptophan from chorismate: step 4/5.</text>
</comment>
<evidence type="ECO:0000313" key="11">
    <source>
        <dbReference type="Proteomes" id="UP000777265"/>
    </source>
</evidence>
<keyword evidence="6" id="KW-0822">Tryptophan biosynthesis</keyword>
<organism evidence="10 11">
    <name type="scientific">Syntrophorhabdus aromaticivorans</name>
    <dbReference type="NCBI Taxonomy" id="328301"/>
    <lineage>
        <taxon>Bacteria</taxon>
        <taxon>Pseudomonadati</taxon>
        <taxon>Thermodesulfobacteriota</taxon>
        <taxon>Syntrophorhabdia</taxon>
        <taxon>Syntrophorhabdales</taxon>
        <taxon>Syntrophorhabdaceae</taxon>
        <taxon>Syntrophorhabdus</taxon>
    </lineage>
</organism>
<dbReference type="InterPro" id="IPR011060">
    <property type="entry name" value="RibuloseP-bd_barrel"/>
</dbReference>
<evidence type="ECO:0000256" key="8">
    <source>
        <dbReference type="ARBA" id="ARBA00023239"/>
    </source>
</evidence>
<dbReference type="CDD" id="cd00331">
    <property type="entry name" value="IGPS"/>
    <property type="match status" value="1"/>
</dbReference>
<dbReference type="Gene3D" id="3.20.20.70">
    <property type="entry name" value="Aldolase class I"/>
    <property type="match status" value="1"/>
</dbReference>
<keyword evidence="7" id="KW-0057">Aromatic amino acid biosynthesis</keyword>
<dbReference type="Proteomes" id="UP000777265">
    <property type="component" value="Unassembled WGS sequence"/>
</dbReference>
<dbReference type="EMBL" id="JAAYEE010000131">
    <property type="protein sequence ID" value="NLW35423.1"/>
    <property type="molecule type" value="Genomic_DNA"/>
</dbReference>
<dbReference type="InterPro" id="IPR013798">
    <property type="entry name" value="Indole-3-glycerol_P_synth_dom"/>
</dbReference>
<comment type="catalytic activity">
    <reaction evidence="1">
        <text>1-(2-carboxyphenylamino)-1-deoxy-D-ribulose 5-phosphate + H(+) = (1S,2R)-1-C-(indol-3-yl)glycerol 3-phosphate + CO2 + H2O</text>
        <dbReference type="Rhea" id="RHEA:23476"/>
        <dbReference type="ChEBI" id="CHEBI:15377"/>
        <dbReference type="ChEBI" id="CHEBI:15378"/>
        <dbReference type="ChEBI" id="CHEBI:16526"/>
        <dbReference type="ChEBI" id="CHEBI:58613"/>
        <dbReference type="ChEBI" id="CHEBI:58866"/>
        <dbReference type="EC" id="4.1.1.48"/>
    </reaction>
</comment>
<dbReference type="PANTHER" id="PTHR22854:SF2">
    <property type="entry name" value="INDOLE-3-GLYCEROL-PHOSPHATE SYNTHASE"/>
    <property type="match status" value="1"/>
</dbReference>
<dbReference type="GO" id="GO:0004425">
    <property type="term" value="F:indole-3-glycerol-phosphate synthase activity"/>
    <property type="evidence" value="ECO:0007669"/>
    <property type="project" value="UniProtKB-EC"/>
</dbReference>
<evidence type="ECO:0000256" key="4">
    <source>
        <dbReference type="ARBA" id="ARBA00022605"/>
    </source>
</evidence>
<evidence type="ECO:0000259" key="9">
    <source>
        <dbReference type="Pfam" id="PF00218"/>
    </source>
</evidence>
<evidence type="ECO:0000256" key="6">
    <source>
        <dbReference type="ARBA" id="ARBA00022822"/>
    </source>
</evidence>
<reference evidence="10" key="1">
    <citation type="journal article" date="2020" name="Biotechnol. Biofuels">
        <title>New insights from the biogas microbiome by comprehensive genome-resolved metagenomics of nearly 1600 species originating from multiple anaerobic digesters.</title>
        <authorList>
            <person name="Campanaro S."/>
            <person name="Treu L."/>
            <person name="Rodriguez-R L.M."/>
            <person name="Kovalovszki A."/>
            <person name="Ziels R.M."/>
            <person name="Maus I."/>
            <person name="Zhu X."/>
            <person name="Kougias P.G."/>
            <person name="Basile A."/>
            <person name="Luo G."/>
            <person name="Schluter A."/>
            <person name="Konstantinidis K.T."/>
            <person name="Angelidaki I."/>
        </authorList>
    </citation>
    <scope>NUCLEOTIDE SEQUENCE</scope>
    <source>
        <strain evidence="10">AS06rmzACSIP_7</strain>
    </source>
</reference>
<dbReference type="GO" id="GO:0004640">
    <property type="term" value="F:phosphoribosylanthranilate isomerase activity"/>
    <property type="evidence" value="ECO:0007669"/>
    <property type="project" value="TreeGrafter"/>
</dbReference>
<dbReference type="EC" id="4.1.1.48" evidence="3"/>
<sequence length="245" mass="26393">MEKGKTASGGIKKLSLSASIRKRQQEGWFPVISEIKVRSDKEGDLLGRRDPVELAREMVRCPVAGISVVTEPEHFGGSMGLLRSVAAAVGLPVLHKDFITSERRIEESAAFGASAILLIAAMLGTEQLARLIEAAKNCGLETLVEAHTLAEVRRIEDLGFDLMGINNRDITVYETDDDDVARTEDLARFCGQGRPLISESSINTAEEVRRAGRSGADAVLIGTAVLKAEPMSELLGELVSVGWPP</sequence>
<evidence type="ECO:0000313" key="10">
    <source>
        <dbReference type="EMBL" id="NLW35423.1"/>
    </source>
</evidence>
<dbReference type="SUPFAM" id="SSF51366">
    <property type="entry name" value="Ribulose-phoshate binding barrel"/>
    <property type="match status" value="1"/>
</dbReference>
<proteinExistence type="predicted"/>